<dbReference type="KEGG" id="thyd:TTHT_1025"/>
<organism evidence="2 3">
    <name type="scientific">Thermotomaculum hydrothermale</name>
    <dbReference type="NCBI Taxonomy" id="981385"/>
    <lineage>
        <taxon>Bacteria</taxon>
        <taxon>Pseudomonadati</taxon>
        <taxon>Acidobacteriota</taxon>
        <taxon>Holophagae</taxon>
        <taxon>Thermotomaculales</taxon>
        <taxon>Thermotomaculaceae</taxon>
        <taxon>Thermotomaculum</taxon>
    </lineage>
</organism>
<protein>
    <recommendedName>
        <fullName evidence="1">Xylose isomerase-like TIM barrel domain-containing protein</fullName>
    </recommendedName>
</protein>
<sequence length="272" mass="31703">MIYGISTHPFAYEKLSGEHLNLIADSGFDTIEIFANRMQVDFDDASQLIEIAKAVNNNNFFVNSVHAPFYFSLEGLRSGIFVDIASDDENLRTKSVEEIKASFSLASMFDVDYYIMHFPYKVNRDSMLKSLEELFKFAEHLQIKLCFENIPGRETSVRHIVEFIEKEMVPVGIGFDIGHSNLNGEVYSDIENYGVYFYSSHIHDNFGDRDSHLLPFEGNINWDKVFELFKKVDYKWGMMLEVRMADRDSYKSLLKKAFKVTKKFKKLEKKYF</sequence>
<dbReference type="InterPro" id="IPR050312">
    <property type="entry name" value="IolE/XylAMocC-like"/>
</dbReference>
<reference evidence="2 3" key="1">
    <citation type="journal article" date="2012" name="Extremophiles">
        <title>Thermotomaculum hydrothermale gen. nov., sp. nov., a novel heterotrophic thermophile within the phylum Acidobacteria from a deep-sea hydrothermal vent chimney in the Southern Okinawa Trough.</title>
        <authorList>
            <person name="Izumi H."/>
            <person name="Nunoura T."/>
            <person name="Miyazaki M."/>
            <person name="Mino S."/>
            <person name="Toki T."/>
            <person name="Takai K."/>
            <person name="Sako Y."/>
            <person name="Sawabe T."/>
            <person name="Nakagawa S."/>
        </authorList>
    </citation>
    <scope>NUCLEOTIDE SEQUENCE [LARGE SCALE GENOMIC DNA]</scope>
    <source>
        <strain evidence="2 3">AC55</strain>
    </source>
</reference>
<name>A0A7R6SZ88_9BACT</name>
<gene>
    <name evidence="2" type="ORF">TTHT_1025</name>
</gene>
<dbReference type="InterPro" id="IPR036237">
    <property type="entry name" value="Xyl_isomerase-like_sf"/>
</dbReference>
<evidence type="ECO:0000313" key="2">
    <source>
        <dbReference type="EMBL" id="BBB32565.1"/>
    </source>
</evidence>
<proteinExistence type="predicted"/>
<dbReference type="EMBL" id="AP017470">
    <property type="protein sequence ID" value="BBB32565.1"/>
    <property type="molecule type" value="Genomic_DNA"/>
</dbReference>
<keyword evidence="3" id="KW-1185">Reference proteome</keyword>
<feature type="domain" description="Xylose isomerase-like TIM barrel" evidence="1">
    <location>
        <begin position="21"/>
        <end position="249"/>
    </location>
</feature>
<dbReference type="AlphaFoldDB" id="A0A7R6SZ88"/>
<dbReference type="SUPFAM" id="SSF51658">
    <property type="entry name" value="Xylose isomerase-like"/>
    <property type="match status" value="1"/>
</dbReference>
<dbReference type="Pfam" id="PF01261">
    <property type="entry name" value="AP_endonuc_2"/>
    <property type="match status" value="1"/>
</dbReference>
<evidence type="ECO:0000259" key="1">
    <source>
        <dbReference type="Pfam" id="PF01261"/>
    </source>
</evidence>
<dbReference type="RefSeq" id="WP_201328920.1">
    <property type="nucleotide sequence ID" value="NZ_AP017470.1"/>
</dbReference>
<dbReference type="InterPro" id="IPR013022">
    <property type="entry name" value="Xyl_isomerase-like_TIM-brl"/>
</dbReference>
<accession>A0A7R6SZ88</accession>
<dbReference type="Proteomes" id="UP000595564">
    <property type="component" value="Chromosome"/>
</dbReference>
<dbReference type="PANTHER" id="PTHR12110">
    <property type="entry name" value="HYDROXYPYRUVATE ISOMERASE"/>
    <property type="match status" value="1"/>
</dbReference>
<dbReference type="Gene3D" id="3.20.20.150">
    <property type="entry name" value="Divalent-metal-dependent TIM barrel enzymes"/>
    <property type="match status" value="1"/>
</dbReference>
<evidence type="ECO:0000313" key="3">
    <source>
        <dbReference type="Proteomes" id="UP000595564"/>
    </source>
</evidence>